<keyword evidence="6" id="KW-0393">Immunoglobulin domain</keyword>
<sequence length="238" mass="26366">MDSPPGRHPEKTGYSSAHRDVETGRMQDKIKDVNVALNENASTPRITSPTFKCINSYRRQQVESEVIASKTIELRSGEDAVLPCNLAPSYDMQGLRVEWTRDGKEVHLYREGNDDLRDQDKSFKGRTSLFREEITGGNISLKLSNATAEDSGIYTCYVKVKNLEHFKQCSIVLNSISTGAIAAIAVIIVIGAGVGLFLLVNKRKIKMCSGQIGGQQSMEENIDVRMNLNNTRNDDPAN</sequence>
<keyword evidence="2" id="KW-0732">Signal</keyword>
<dbReference type="SMART" id="SM00406">
    <property type="entry name" value="IGv"/>
    <property type="match status" value="1"/>
</dbReference>
<dbReference type="EMBL" id="CM014101">
    <property type="protein sequence ID" value="TKS93209.1"/>
    <property type="molecule type" value="Genomic_DNA"/>
</dbReference>
<evidence type="ECO:0000256" key="4">
    <source>
        <dbReference type="ARBA" id="ARBA00023157"/>
    </source>
</evidence>
<dbReference type="AlphaFoldDB" id="A0A4U5VX42"/>
<keyword evidence="11" id="KW-1185">Reference proteome</keyword>
<dbReference type="InterPro" id="IPR003598">
    <property type="entry name" value="Ig_sub2"/>
</dbReference>
<reference evidence="10 11" key="1">
    <citation type="submission" date="2019-01" db="EMBL/GenBank/DDBJ databases">
        <title>Genome Assembly of Collichthys lucidus.</title>
        <authorList>
            <person name="Cai M."/>
            <person name="Xiao S."/>
        </authorList>
    </citation>
    <scope>NUCLEOTIDE SEQUENCE [LARGE SCALE GENOMIC DNA]</scope>
    <source>
        <strain evidence="10">JT15FE1705JMU</strain>
        <tissue evidence="10">Muscle</tissue>
    </source>
</reference>
<dbReference type="PROSITE" id="PS50835">
    <property type="entry name" value="IG_LIKE"/>
    <property type="match status" value="1"/>
</dbReference>
<keyword evidence="8" id="KW-0812">Transmembrane</keyword>
<evidence type="ECO:0000256" key="1">
    <source>
        <dbReference type="ARBA" id="ARBA00004370"/>
    </source>
</evidence>
<evidence type="ECO:0000313" key="10">
    <source>
        <dbReference type="EMBL" id="TKS93209.1"/>
    </source>
</evidence>
<dbReference type="Proteomes" id="UP000298787">
    <property type="component" value="Chromosome 24"/>
</dbReference>
<dbReference type="InterPro" id="IPR036179">
    <property type="entry name" value="Ig-like_dom_sf"/>
</dbReference>
<proteinExistence type="predicted"/>
<evidence type="ECO:0000256" key="5">
    <source>
        <dbReference type="ARBA" id="ARBA00023180"/>
    </source>
</evidence>
<name>A0A4U5VX42_COLLU</name>
<dbReference type="InterPro" id="IPR013783">
    <property type="entry name" value="Ig-like_fold"/>
</dbReference>
<keyword evidence="8" id="KW-1133">Transmembrane helix</keyword>
<organism evidence="10 11">
    <name type="scientific">Collichthys lucidus</name>
    <name type="common">Big head croaker</name>
    <name type="synonym">Sciaena lucida</name>
    <dbReference type="NCBI Taxonomy" id="240159"/>
    <lineage>
        <taxon>Eukaryota</taxon>
        <taxon>Metazoa</taxon>
        <taxon>Chordata</taxon>
        <taxon>Craniata</taxon>
        <taxon>Vertebrata</taxon>
        <taxon>Euteleostomi</taxon>
        <taxon>Actinopterygii</taxon>
        <taxon>Neopterygii</taxon>
        <taxon>Teleostei</taxon>
        <taxon>Neoteleostei</taxon>
        <taxon>Acanthomorphata</taxon>
        <taxon>Eupercaria</taxon>
        <taxon>Sciaenidae</taxon>
        <taxon>Collichthys</taxon>
    </lineage>
</organism>
<dbReference type="Gene3D" id="2.60.40.10">
    <property type="entry name" value="Immunoglobulins"/>
    <property type="match status" value="1"/>
</dbReference>
<keyword evidence="5" id="KW-0325">Glycoprotein</keyword>
<dbReference type="FunFam" id="2.60.40.10:FF:000142">
    <property type="entry name" value="V-set domain-containing T-cell activation inhibitor 1"/>
    <property type="match status" value="1"/>
</dbReference>
<keyword evidence="4" id="KW-1015">Disulfide bond</keyword>
<accession>A0A4U5VX42</accession>
<evidence type="ECO:0000313" key="11">
    <source>
        <dbReference type="Proteomes" id="UP000298787"/>
    </source>
</evidence>
<dbReference type="SMART" id="SM00409">
    <property type="entry name" value="IG"/>
    <property type="match status" value="1"/>
</dbReference>
<dbReference type="PANTHER" id="PTHR24100">
    <property type="entry name" value="BUTYROPHILIN"/>
    <property type="match status" value="1"/>
</dbReference>
<evidence type="ECO:0000256" key="2">
    <source>
        <dbReference type="ARBA" id="ARBA00022729"/>
    </source>
</evidence>
<dbReference type="GO" id="GO:0050863">
    <property type="term" value="P:regulation of T cell activation"/>
    <property type="evidence" value="ECO:0007669"/>
    <property type="project" value="UniProtKB-ARBA"/>
</dbReference>
<dbReference type="Pfam" id="PF07686">
    <property type="entry name" value="V-set"/>
    <property type="match status" value="1"/>
</dbReference>
<evidence type="ECO:0000256" key="6">
    <source>
        <dbReference type="ARBA" id="ARBA00023319"/>
    </source>
</evidence>
<dbReference type="GO" id="GO:1903037">
    <property type="term" value="P:regulation of leukocyte cell-cell adhesion"/>
    <property type="evidence" value="ECO:0007669"/>
    <property type="project" value="UniProtKB-ARBA"/>
</dbReference>
<dbReference type="InterPro" id="IPR013106">
    <property type="entry name" value="Ig_V-set"/>
</dbReference>
<evidence type="ECO:0000256" key="7">
    <source>
        <dbReference type="SAM" id="MobiDB-lite"/>
    </source>
</evidence>
<gene>
    <name evidence="10" type="ORF">D9C73_026804</name>
</gene>
<evidence type="ECO:0000259" key="9">
    <source>
        <dbReference type="PROSITE" id="PS50835"/>
    </source>
</evidence>
<comment type="subcellular location">
    <subcellularLocation>
        <location evidence="1">Membrane</location>
    </subcellularLocation>
</comment>
<dbReference type="SMART" id="SM00408">
    <property type="entry name" value="IGc2"/>
    <property type="match status" value="1"/>
</dbReference>
<feature type="transmembrane region" description="Helical" evidence="8">
    <location>
        <begin position="179"/>
        <end position="200"/>
    </location>
</feature>
<evidence type="ECO:0000256" key="3">
    <source>
        <dbReference type="ARBA" id="ARBA00023136"/>
    </source>
</evidence>
<dbReference type="SUPFAM" id="SSF48726">
    <property type="entry name" value="Immunoglobulin"/>
    <property type="match status" value="1"/>
</dbReference>
<dbReference type="InterPro" id="IPR003599">
    <property type="entry name" value="Ig_sub"/>
</dbReference>
<keyword evidence="3 8" id="KW-0472">Membrane</keyword>
<feature type="region of interest" description="Disordered" evidence="7">
    <location>
        <begin position="1"/>
        <end position="25"/>
    </location>
</feature>
<protein>
    <submittedName>
        <fullName evidence="10">V-set domain containing T-cell activation inhibitor 1 B7-like protein 4</fullName>
    </submittedName>
</protein>
<dbReference type="InterPro" id="IPR050504">
    <property type="entry name" value="IgSF_BTN/MOG"/>
</dbReference>
<dbReference type="InterPro" id="IPR007110">
    <property type="entry name" value="Ig-like_dom"/>
</dbReference>
<evidence type="ECO:0000256" key="8">
    <source>
        <dbReference type="SAM" id="Phobius"/>
    </source>
</evidence>
<feature type="domain" description="Ig-like" evidence="9">
    <location>
        <begin position="44"/>
        <end position="158"/>
    </location>
</feature>
<dbReference type="GO" id="GO:0016020">
    <property type="term" value="C:membrane"/>
    <property type="evidence" value="ECO:0007669"/>
    <property type="project" value="UniProtKB-SubCell"/>
</dbReference>